<organism evidence="2">
    <name type="scientific">uncultured Frankineae bacterium</name>
    <dbReference type="NCBI Taxonomy" id="437475"/>
    <lineage>
        <taxon>Bacteria</taxon>
        <taxon>Bacillati</taxon>
        <taxon>Actinomycetota</taxon>
        <taxon>Actinomycetes</taxon>
        <taxon>Frankiales</taxon>
        <taxon>environmental samples</taxon>
    </lineage>
</organism>
<dbReference type="Pfam" id="PF06293">
    <property type="entry name" value="Kdo"/>
    <property type="match status" value="1"/>
</dbReference>
<evidence type="ECO:0000313" key="2">
    <source>
        <dbReference type="EMBL" id="CAA9302744.1"/>
    </source>
</evidence>
<reference evidence="2" key="1">
    <citation type="submission" date="2020-02" db="EMBL/GenBank/DDBJ databases">
        <authorList>
            <person name="Meier V. D."/>
        </authorList>
    </citation>
    <scope>NUCLEOTIDE SEQUENCE</scope>
    <source>
        <strain evidence="2">AVDCRST_MAG07</strain>
    </source>
</reference>
<accession>A0A6J4KEQ4</accession>
<dbReference type="InterPro" id="IPR011009">
    <property type="entry name" value="Kinase-like_dom_sf"/>
</dbReference>
<name>A0A6J4KEQ4_9ACTN</name>
<evidence type="ECO:0000259" key="1">
    <source>
        <dbReference type="Pfam" id="PF13224"/>
    </source>
</evidence>
<dbReference type="InterPro" id="IPR025111">
    <property type="entry name" value="DUF4032"/>
</dbReference>
<dbReference type="Gene3D" id="1.10.510.10">
    <property type="entry name" value="Transferase(Phosphotransferase) domain 1"/>
    <property type="match status" value="1"/>
</dbReference>
<proteinExistence type="predicted"/>
<gene>
    <name evidence="2" type="ORF">AVDCRST_MAG07-999</name>
</gene>
<feature type="domain" description="DUF4032" evidence="1">
    <location>
        <begin position="232"/>
        <end position="398"/>
    </location>
</feature>
<sequence>MPATTDLRLRVPSPGLLALPWDRPLELWDTDSADLRELPVGPSRHLVRFVQADDQLWAIKELPERVAAREYAVLRELESRSLPAVKAAGLALQHDTSNALLVTRYLDGSWQFRRLLMRLPPNRPLQRARLLDAMASLLVDLHRNGVYWGDCSLANTLFSRDGQRLQAWLVDAETSEIHPQLTDGQRRYDLEIMVENVAGGLLDLAVMLDRPPEIYPQLMEEAAGVAPRYAALWEILHEQPLFSFADRRDIEGRIRKLNDLGFAVDEVELEPTGAGNERLRLKVTVAARRYHATELFSLTGLEVGEGQAQVLLSDLRAYEATLLEFTGGLYKRTSGGLTQAKAVQLWMDKLLKPGMERAYEAVGRIGDPVQAYCDLLEVRWLLSEQAGYDVGDGAALDALAERRQPPDSAAMVVIAEEDTAVMRRPTL</sequence>
<dbReference type="EMBL" id="CADCUB010000001">
    <property type="protein sequence ID" value="CAA9302744.1"/>
    <property type="molecule type" value="Genomic_DNA"/>
</dbReference>
<protein>
    <submittedName>
        <fullName evidence="2">Chromosome segregation ATPases</fullName>
    </submittedName>
</protein>
<dbReference type="SUPFAM" id="SSF56112">
    <property type="entry name" value="Protein kinase-like (PK-like)"/>
    <property type="match status" value="1"/>
</dbReference>
<dbReference type="Pfam" id="PF13224">
    <property type="entry name" value="DUF4032"/>
    <property type="match status" value="1"/>
</dbReference>
<dbReference type="AlphaFoldDB" id="A0A6J4KEQ4"/>